<dbReference type="EMBL" id="AJWY01012340">
    <property type="protein sequence ID" value="EKC50218.1"/>
    <property type="molecule type" value="Genomic_DNA"/>
</dbReference>
<dbReference type="Pfam" id="PF09579">
    <property type="entry name" value="Spore_YtfJ"/>
    <property type="match status" value="1"/>
</dbReference>
<proteinExistence type="predicted"/>
<dbReference type="PANTHER" id="PTHR39162">
    <property type="entry name" value="GLL3345 PROTEIN"/>
    <property type="match status" value="1"/>
</dbReference>
<protein>
    <submittedName>
        <fullName evidence="1">Sporulation protein YtfJ</fullName>
    </submittedName>
</protein>
<evidence type="ECO:0000313" key="1">
    <source>
        <dbReference type="EMBL" id="EKC50218.1"/>
    </source>
</evidence>
<dbReference type="PIRSF" id="PIRSF021377">
    <property type="entry name" value="YtfJ"/>
    <property type="match status" value="1"/>
</dbReference>
<dbReference type="AlphaFoldDB" id="K1RY27"/>
<comment type="caution">
    <text evidence="1">The sequence shown here is derived from an EMBL/GenBank/DDBJ whole genome shotgun (WGS) entry which is preliminary data.</text>
</comment>
<reference evidence="1" key="1">
    <citation type="journal article" date="2013" name="Environ. Microbiol.">
        <title>Microbiota from the distal guts of lean and obese adolescents exhibit partial functional redundancy besides clear differences in community structure.</title>
        <authorList>
            <person name="Ferrer M."/>
            <person name="Ruiz A."/>
            <person name="Lanza F."/>
            <person name="Haange S.B."/>
            <person name="Oberbach A."/>
            <person name="Till H."/>
            <person name="Bargiela R."/>
            <person name="Campoy C."/>
            <person name="Segura M.T."/>
            <person name="Richter M."/>
            <person name="von Bergen M."/>
            <person name="Seifert J."/>
            <person name="Suarez A."/>
        </authorList>
    </citation>
    <scope>NUCLEOTIDE SEQUENCE</scope>
</reference>
<gene>
    <name evidence="1" type="ORF">LEA_18003</name>
</gene>
<sequence>MTPMENNERKNNSLTELMEASMSKIRDMVDSNTIIGEPIQTPDGVTLIPVSRLSFGFGCGGGDYGKQAPKFGGASTAGVKVEPVAFLVVKDGVTRVMPVALPAVGTVDRVIDLVPQVMDRVESFIDKKKAEKETY</sequence>
<organism evidence="1">
    <name type="scientific">human gut metagenome</name>
    <dbReference type="NCBI Taxonomy" id="408170"/>
    <lineage>
        <taxon>unclassified sequences</taxon>
        <taxon>metagenomes</taxon>
        <taxon>organismal metagenomes</taxon>
    </lineage>
</organism>
<accession>K1RY27</accession>
<dbReference type="InterPro" id="IPR014229">
    <property type="entry name" value="Spore_YtfJ"/>
</dbReference>
<dbReference type="PANTHER" id="PTHR39162:SF1">
    <property type="entry name" value="SPORULATION PROTEIN YTFJ"/>
    <property type="match status" value="1"/>
</dbReference>
<name>K1RY27_9ZZZZ</name>